<dbReference type="OrthoDB" id="296386at2759"/>
<keyword evidence="3" id="KW-1185">Reference proteome</keyword>
<organism evidence="2 3">
    <name type="scientific">Aphanomyces stellatus</name>
    <dbReference type="NCBI Taxonomy" id="120398"/>
    <lineage>
        <taxon>Eukaryota</taxon>
        <taxon>Sar</taxon>
        <taxon>Stramenopiles</taxon>
        <taxon>Oomycota</taxon>
        <taxon>Saprolegniomycetes</taxon>
        <taxon>Saprolegniales</taxon>
        <taxon>Verrucalvaceae</taxon>
        <taxon>Aphanomyces</taxon>
    </lineage>
</organism>
<dbReference type="Proteomes" id="UP000332933">
    <property type="component" value="Unassembled WGS sequence"/>
</dbReference>
<evidence type="ECO:0000313" key="3">
    <source>
        <dbReference type="Proteomes" id="UP000332933"/>
    </source>
</evidence>
<dbReference type="EMBL" id="CAADRA010006757">
    <property type="protein sequence ID" value="VFT96725.1"/>
    <property type="molecule type" value="Genomic_DNA"/>
</dbReference>
<reference evidence="1" key="2">
    <citation type="submission" date="2019-06" db="EMBL/GenBank/DDBJ databases">
        <title>Genomics analysis of Aphanomyces spp. identifies a new class of oomycete effector associated with host adaptation.</title>
        <authorList>
            <person name="Gaulin E."/>
        </authorList>
    </citation>
    <scope>NUCLEOTIDE SEQUENCE</scope>
    <source>
        <strain evidence="1">CBS 578.67</strain>
    </source>
</reference>
<name>A0A485LF83_9STRA</name>
<protein>
    <submittedName>
        <fullName evidence="2">Aste57867_20029 protein</fullName>
    </submittedName>
</protein>
<gene>
    <name evidence="2" type="primary">Aste57867_20029</name>
    <name evidence="1" type="ORF">As57867_019963</name>
    <name evidence="2" type="ORF">ASTE57867_20029</name>
</gene>
<dbReference type="EMBL" id="VJMH01006734">
    <property type="protein sequence ID" value="KAF0688349.1"/>
    <property type="molecule type" value="Genomic_DNA"/>
</dbReference>
<proteinExistence type="predicted"/>
<dbReference type="AlphaFoldDB" id="A0A485LF83"/>
<evidence type="ECO:0000313" key="2">
    <source>
        <dbReference type="EMBL" id="VFT96725.1"/>
    </source>
</evidence>
<accession>A0A485LF83</accession>
<evidence type="ECO:0000313" key="1">
    <source>
        <dbReference type="EMBL" id="KAF0688349.1"/>
    </source>
</evidence>
<reference evidence="2 3" key="1">
    <citation type="submission" date="2019-03" db="EMBL/GenBank/DDBJ databases">
        <authorList>
            <person name="Gaulin E."/>
            <person name="Dumas B."/>
        </authorList>
    </citation>
    <scope>NUCLEOTIDE SEQUENCE [LARGE SCALE GENOMIC DNA]</scope>
    <source>
        <strain evidence="2">CBS 568.67</strain>
    </source>
</reference>
<sequence>MGHRRKHGVIAQARLPQSPLVDIFSGEQNLTFPYYFSLCRQVPVVYRRHAPRRVLCHGRLSQLQGYFYAESLLGASLHIPVVHQFSLSDGIFDQQDAEPYSWFLPYISTTDCSINDQQSVIASTNCQSLYRLY</sequence>